<reference evidence="1 2" key="1">
    <citation type="submission" date="2022-05" db="EMBL/GenBank/DDBJ databases">
        <authorList>
            <consortium name="Genoscope - CEA"/>
            <person name="William W."/>
        </authorList>
    </citation>
    <scope>NUCLEOTIDE SEQUENCE [LARGE SCALE GENOMIC DNA]</scope>
</reference>
<organism evidence="1 2">
    <name type="scientific">Porites lobata</name>
    <dbReference type="NCBI Taxonomy" id="104759"/>
    <lineage>
        <taxon>Eukaryota</taxon>
        <taxon>Metazoa</taxon>
        <taxon>Cnidaria</taxon>
        <taxon>Anthozoa</taxon>
        <taxon>Hexacorallia</taxon>
        <taxon>Scleractinia</taxon>
        <taxon>Fungiina</taxon>
        <taxon>Poritidae</taxon>
        <taxon>Porites</taxon>
    </lineage>
</organism>
<protein>
    <recommendedName>
        <fullName evidence="3">Cytochrome b</fullName>
    </recommendedName>
</protein>
<accession>A0ABN8QKZ2</accession>
<dbReference type="EMBL" id="CALNXK010000136">
    <property type="protein sequence ID" value="CAH3166373.1"/>
    <property type="molecule type" value="Genomic_DNA"/>
</dbReference>
<name>A0ABN8QKZ2_9CNID</name>
<keyword evidence="2" id="KW-1185">Reference proteome</keyword>
<gene>
    <name evidence="1" type="ORF">PLOB_00007645</name>
</gene>
<comment type="caution">
    <text evidence="1">The sequence shown here is derived from an EMBL/GenBank/DDBJ whole genome shotgun (WGS) entry which is preliminary data.</text>
</comment>
<proteinExistence type="predicted"/>
<evidence type="ECO:0000313" key="2">
    <source>
        <dbReference type="Proteomes" id="UP001159405"/>
    </source>
</evidence>
<dbReference type="Proteomes" id="UP001159405">
    <property type="component" value="Unassembled WGS sequence"/>
</dbReference>
<sequence>MKYENRTKHPLPAKILLSLVPLTVDKIVTKTWNDLKPPKTT</sequence>
<evidence type="ECO:0008006" key="3">
    <source>
        <dbReference type="Google" id="ProtNLM"/>
    </source>
</evidence>
<evidence type="ECO:0000313" key="1">
    <source>
        <dbReference type="EMBL" id="CAH3166373.1"/>
    </source>
</evidence>